<dbReference type="OrthoDB" id="1069523at2759"/>
<dbReference type="PANTHER" id="PTHR10543">
    <property type="entry name" value="BETA-CAROTENE DIOXYGENASE"/>
    <property type="match status" value="1"/>
</dbReference>
<gene>
    <name evidence="6" type="ORF">IFR04_005640</name>
</gene>
<dbReference type="GO" id="GO:0016121">
    <property type="term" value="P:carotene catabolic process"/>
    <property type="evidence" value="ECO:0007669"/>
    <property type="project" value="TreeGrafter"/>
</dbReference>
<evidence type="ECO:0000256" key="1">
    <source>
        <dbReference type="ARBA" id="ARBA00006787"/>
    </source>
</evidence>
<feature type="binding site" evidence="5">
    <location>
        <position position="254"/>
    </location>
    <ligand>
        <name>Fe cation</name>
        <dbReference type="ChEBI" id="CHEBI:24875"/>
        <note>catalytic</note>
    </ligand>
</feature>
<feature type="binding site" evidence="5">
    <location>
        <position position="326"/>
    </location>
    <ligand>
        <name>Fe cation</name>
        <dbReference type="ChEBI" id="CHEBI:24875"/>
        <note>catalytic</note>
    </ligand>
</feature>
<keyword evidence="4 5" id="KW-0408">Iron</keyword>
<comment type="caution">
    <text evidence="6">The sequence shown here is derived from an EMBL/GenBank/DDBJ whole genome shotgun (WGS) entry which is preliminary data.</text>
</comment>
<dbReference type="AlphaFoldDB" id="A0A8H7WBI2"/>
<comment type="similarity">
    <text evidence="1">Belongs to the carotenoid oxygenase family.</text>
</comment>
<protein>
    <submittedName>
        <fullName evidence="6">Uncharacterized protein</fullName>
    </submittedName>
</protein>
<keyword evidence="7" id="KW-1185">Reference proteome</keyword>
<sequence length="551" mass="62474">MATQTKTAPVSAAEKLLAPDVPPAPSVPVSQPYLHGLTASWPIAQDLTGSNSPCRLEGEIADLVIHGIVPSAIAGTFYRVMCDPFIPPHPQNVPLDGDGHISAFRFHNGRVDMKLRYVETERYILERRANKALFGLYRNPFTHHPCVRAAIDSTANTNLVFWADKLLALKEGGLPYAVDPHTLDTQGYDPFGSQVKSKTFTAHPKVDPFTDELVVFGYEATGLATQDIATYTLDKQGRKIEELWVKSPWCAPIHDCVITENWLVMVAWPFESNIERLRAKKQHWAWNYDLNAIFIVVPRRLSTILPKGWKKGESRYYEWKNCMNIHCGGAWEGQHGKIYLETTRVHDNAFPFFPPDDGRMPSPETKADFVRWQLDLTSPNGSSIPDPEVVLDMPCEFPRIDERFMTKKHNIVFLDVFLPERSDSGKNIFQGLNALAMHDHRTGKTRFFYAGDDSLVQEPIFIPRTKDAEEGDGWIIAMVERKLENRCDLVVIDTQEFEKPVAVVSLPFHLRTQIHGNWIDAEDLEKLEGQDDFVRRYAEVRISGRGALEPL</sequence>
<feature type="binding site" evidence="5">
    <location>
        <position position="515"/>
    </location>
    <ligand>
        <name>Fe cation</name>
        <dbReference type="ChEBI" id="CHEBI:24875"/>
        <note>catalytic</note>
    </ligand>
</feature>
<feature type="binding site" evidence="5">
    <location>
        <position position="203"/>
    </location>
    <ligand>
        <name>Fe cation</name>
        <dbReference type="ChEBI" id="CHEBI:24875"/>
        <note>catalytic</note>
    </ligand>
</feature>
<evidence type="ECO:0000256" key="2">
    <source>
        <dbReference type="ARBA" id="ARBA00022723"/>
    </source>
</evidence>
<proteinExistence type="inferred from homology"/>
<evidence type="ECO:0000313" key="7">
    <source>
        <dbReference type="Proteomes" id="UP000664132"/>
    </source>
</evidence>
<evidence type="ECO:0000256" key="4">
    <source>
        <dbReference type="ARBA" id="ARBA00023004"/>
    </source>
</evidence>
<keyword evidence="3" id="KW-0560">Oxidoreductase</keyword>
<name>A0A8H7WBI2_9HELO</name>
<reference evidence="6" key="1">
    <citation type="submission" date="2021-02" db="EMBL/GenBank/DDBJ databases">
        <title>Genome sequence Cadophora malorum strain M34.</title>
        <authorList>
            <person name="Stefanovic E."/>
            <person name="Vu D."/>
            <person name="Scully C."/>
            <person name="Dijksterhuis J."/>
            <person name="Roader J."/>
            <person name="Houbraken J."/>
        </authorList>
    </citation>
    <scope>NUCLEOTIDE SEQUENCE</scope>
    <source>
        <strain evidence="6">M34</strain>
    </source>
</reference>
<dbReference type="EMBL" id="JAFJYH010000069">
    <property type="protein sequence ID" value="KAG4421229.1"/>
    <property type="molecule type" value="Genomic_DNA"/>
</dbReference>
<dbReference type="GO" id="GO:0046872">
    <property type="term" value="F:metal ion binding"/>
    <property type="evidence" value="ECO:0007669"/>
    <property type="project" value="UniProtKB-KW"/>
</dbReference>
<dbReference type="InterPro" id="IPR004294">
    <property type="entry name" value="Carotenoid_Oase"/>
</dbReference>
<dbReference type="PANTHER" id="PTHR10543:SF89">
    <property type="entry name" value="CAROTENOID 9,10(9',10')-CLEAVAGE DIOXYGENASE 1"/>
    <property type="match status" value="1"/>
</dbReference>
<evidence type="ECO:0000256" key="3">
    <source>
        <dbReference type="ARBA" id="ARBA00023002"/>
    </source>
</evidence>
<dbReference type="Pfam" id="PF03055">
    <property type="entry name" value="RPE65"/>
    <property type="match status" value="1"/>
</dbReference>
<organism evidence="6 7">
    <name type="scientific">Cadophora malorum</name>
    <dbReference type="NCBI Taxonomy" id="108018"/>
    <lineage>
        <taxon>Eukaryota</taxon>
        <taxon>Fungi</taxon>
        <taxon>Dikarya</taxon>
        <taxon>Ascomycota</taxon>
        <taxon>Pezizomycotina</taxon>
        <taxon>Leotiomycetes</taxon>
        <taxon>Helotiales</taxon>
        <taxon>Ploettnerulaceae</taxon>
        <taxon>Cadophora</taxon>
    </lineage>
</organism>
<accession>A0A8H7WBI2</accession>
<dbReference type="GO" id="GO:0010436">
    <property type="term" value="F:carotenoid dioxygenase activity"/>
    <property type="evidence" value="ECO:0007669"/>
    <property type="project" value="TreeGrafter"/>
</dbReference>
<evidence type="ECO:0000313" key="6">
    <source>
        <dbReference type="EMBL" id="KAG4421229.1"/>
    </source>
</evidence>
<dbReference type="Proteomes" id="UP000664132">
    <property type="component" value="Unassembled WGS sequence"/>
</dbReference>
<keyword evidence="2 5" id="KW-0479">Metal-binding</keyword>
<evidence type="ECO:0000256" key="5">
    <source>
        <dbReference type="PIRSR" id="PIRSR604294-1"/>
    </source>
</evidence>
<comment type="cofactor">
    <cofactor evidence="5">
        <name>Fe(2+)</name>
        <dbReference type="ChEBI" id="CHEBI:29033"/>
    </cofactor>
    <text evidence="5">Binds 1 Fe(2+) ion per subunit.</text>
</comment>